<evidence type="ECO:0000259" key="13">
    <source>
        <dbReference type="Pfam" id="PF00593"/>
    </source>
</evidence>
<dbReference type="OrthoDB" id="9764669at2"/>
<evidence type="ECO:0000256" key="1">
    <source>
        <dbReference type="ARBA" id="ARBA00004571"/>
    </source>
</evidence>
<feature type="signal peptide" evidence="12">
    <location>
        <begin position="1"/>
        <end position="21"/>
    </location>
</feature>
<dbReference type="InterPro" id="IPR012910">
    <property type="entry name" value="Plug_dom"/>
</dbReference>
<dbReference type="Proteomes" id="UP000001036">
    <property type="component" value="Chromosome"/>
</dbReference>
<evidence type="ECO:0000256" key="10">
    <source>
        <dbReference type="PROSITE-ProRule" id="PRU01360"/>
    </source>
</evidence>
<dbReference type="Gene3D" id="2.170.130.10">
    <property type="entry name" value="TonB-dependent receptor, plug domain"/>
    <property type="match status" value="1"/>
</dbReference>
<dbReference type="EMBL" id="CP000934">
    <property type="protein sequence ID" value="ACE83782.1"/>
    <property type="molecule type" value="Genomic_DNA"/>
</dbReference>
<accession>B3PC53</accession>
<dbReference type="InterPro" id="IPR039426">
    <property type="entry name" value="TonB-dep_rcpt-like"/>
</dbReference>
<keyword evidence="9 10" id="KW-0998">Cell outer membrane</keyword>
<dbReference type="KEGG" id="cja:CJA_2867"/>
<dbReference type="GO" id="GO:0009279">
    <property type="term" value="C:cell outer membrane"/>
    <property type="evidence" value="ECO:0007669"/>
    <property type="project" value="UniProtKB-SubCell"/>
</dbReference>
<dbReference type="PROSITE" id="PS52016">
    <property type="entry name" value="TONB_DEPENDENT_REC_3"/>
    <property type="match status" value="1"/>
</dbReference>
<keyword evidence="6" id="KW-0406">Ion transport</keyword>
<dbReference type="PANTHER" id="PTHR30069">
    <property type="entry name" value="TONB-DEPENDENT OUTER MEMBRANE RECEPTOR"/>
    <property type="match status" value="1"/>
</dbReference>
<keyword evidence="5 12" id="KW-0732">Signal</keyword>
<keyword evidence="4 10" id="KW-0812">Transmembrane</keyword>
<dbReference type="CDD" id="cd01347">
    <property type="entry name" value="ligand_gated_channel"/>
    <property type="match status" value="1"/>
</dbReference>
<dbReference type="GO" id="GO:0006811">
    <property type="term" value="P:monoatomic ion transport"/>
    <property type="evidence" value="ECO:0007669"/>
    <property type="project" value="UniProtKB-KW"/>
</dbReference>
<dbReference type="InterPro" id="IPR037066">
    <property type="entry name" value="Plug_dom_sf"/>
</dbReference>
<evidence type="ECO:0000256" key="4">
    <source>
        <dbReference type="ARBA" id="ARBA00022692"/>
    </source>
</evidence>
<dbReference type="Pfam" id="PF00593">
    <property type="entry name" value="TonB_dep_Rec_b-barrel"/>
    <property type="match status" value="1"/>
</dbReference>
<evidence type="ECO:0000256" key="11">
    <source>
        <dbReference type="RuleBase" id="RU003357"/>
    </source>
</evidence>
<evidence type="ECO:0000256" key="12">
    <source>
        <dbReference type="SAM" id="SignalP"/>
    </source>
</evidence>
<gene>
    <name evidence="15" type="ordered locus">CJA_2867</name>
</gene>
<reference evidence="15 16" key="1">
    <citation type="journal article" date="2008" name="J. Bacteriol.">
        <title>Insights into plant cell wall degradation from the genome sequence of the soil bacterium Cellvibrio japonicus.</title>
        <authorList>
            <person name="Deboy R.T."/>
            <person name="Mongodin E.F."/>
            <person name="Fouts D.E."/>
            <person name="Tailford L.E."/>
            <person name="Khouri H."/>
            <person name="Emerson J.B."/>
            <person name="Mohamoud Y."/>
            <person name="Watkins K."/>
            <person name="Henrissat B."/>
            <person name="Gilbert H.J."/>
            <person name="Nelson K.E."/>
        </authorList>
    </citation>
    <scope>NUCLEOTIDE SEQUENCE [LARGE SCALE GENOMIC DNA]</scope>
    <source>
        <strain evidence="15 16">Ueda107</strain>
    </source>
</reference>
<evidence type="ECO:0000256" key="9">
    <source>
        <dbReference type="ARBA" id="ARBA00023237"/>
    </source>
</evidence>
<evidence type="ECO:0000259" key="14">
    <source>
        <dbReference type="Pfam" id="PF07715"/>
    </source>
</evidence>
<keyword evidence="3 10" id="KW-1134">Transmembrane beta strand</keyword>
<keyword evidence="7 11" id="KW-0798">TonB box</keyword>
<evidence type="ECO:0000256" key="7">
    <source>
        <dbReference type="ARBA" id="ARBA00023077"/>
    </source>
</evidence>
<sequence>MKLPVPLAVLLIGAPLAQVVAAPAVEELMVTGSYSPVSSEQLAASVTVINQQQLQQLGGNSLVNALRQIPSLWVEEQGGPGGISSINLRGAEANHTLVLLNGVQLNDPTNTRGGAFDLNGINIETIERIEIIRGAQSAIYGSDALAGVIHIITRAPAKRLTRINARLGEKGYESGGIAATGQAGSLGYSLSAQSRDAGEPVRGSTASNSEWNARLDWRNEAHQLDLALRYFDGERTSYPEQSGGPALAQSHALDTSEYTDKQASLAWRYAINNFWRSSLSAGWYEREENYDSPGILPYNAVPPNGADNQFTRTTVSWVNTLGDQQRYWANLGLESKKEKGESQGYLDFGFLMPADFSLSRRTDSAFINLNGYVLPGLLIQASSRYDDPDSAASNTSSQAGVRYRLNDQWSFFANAGEGYKLPSFSALGHPLVGNADLKPETSTSRELGVDWAYGAVSANLTWFEQEYRNLIDFDSDTFRNVNRERVDTAGAEASVNWQVNTQLNWRVQGSYTDIDMLSSDNNLLGRPQSTLGSSLHYQPNADWQFNLNYLHVDERFAVSLHDGQGQQQTLDSYNRLDASAYWQFNPHSRLGLNLENLADADYHTDIGFPAPGRLARVSLDIAF</sequence>
<protein>
    <submittedName>
        <fullName evidence="15">Putative TonB-dependent receptor protein</fullName>
    </submittedName>
</protein>
<name>B3PC53_CELJU</name>
<evidence type="ECO:0000256" key="6">
    <source>
        <dbReference type="ARBA" id="ARBA00023065"/>
    </source>
</evidence>
<keyword evidence="8 10" id="KW-0472">Membrane</keyword>
<dbReference type="InterPro" id="IPR000531">
    <property type="entry name" value="Beta-barrel_TonB"/>
</dbReference>
<dbReference type="AlphaFoldDB" id="B3PC53"/>
<feature type="domain" description="TonB-dependent receptor plug" evidence="14">
    <location>
        <begin position="41"/>
        <end position="148"/>
    </location>
</feature>
<dbReference type="SUPFAM" id="SSF56935">
    <property type="entry name" value="Porins"/>
    <property type="match status" value="1"/>
</dbReference>
<evidence type="ECO:0000313" key="16">
    <source>
        <dbReference type="Proteomes" id="UP000001036"/>
    </source>
</evidence>
<evidence type="ECO:0000256" key="2">
    <source>
        <dbReference type="ARBA" id="ARBA00022448"/>
    </source>
</evidence>
<keyword evidence="2 10" id="KW-0813">Transport</keyword>
<comment type="subcellular location">
    <subcellularLocation>
        <location evidence="1 10">Cell outer membrane</location>
        <topology evidence="1 10">Multi-pass membrane protein</topology>
    </subcellularLocation>
</comment>
<dbReference type="Pfam" id="PF07715">
    <property type="entry name" value="Plug"/>
    <property type="match status" value="1"/>
</dbReference>
<feature type="domain" description="TonB-dependent receptor-like beta-barrel" evidence="13">
    <location>
        <begin position="211"/>
        <end position="597"/>
    </location>
</feature>
<keyword evidence="16" id="KW-1185">Reference proteome</keyword>
<keyword evidence="15" id="KW-0675">Receptor</keyword>
<comment type="similarity">
    <text evidence="10 11">Belongs to the TonB-dependent receptor family.</text>
</comment>
<evidence type="ECO:0000256" key="3">
    <source>
        <dbReference type="ARBA" id="ARBA00022452"/>
    </source>
</evidence>
<feature type="chain" id="PRO_5002793906" evidence="12">
    <location>
        <begin position="22"/>
        <end position="623"/>
    </location>
</feature>
<evidence type="ECO:0000313" key="15">
    <source>
        <dbReference type="EMBL" id="ACE83782.1"/>
    </source>
</evidence>
<evidence type="ECO:0000256" key="8">
    <source>
        <dbReference type="ARBA" id="ARBA00023136"/>
    </source>
</evidence>
<evidence type="ECO:0000256" key="5">
    <source>
        <dbReference type="ARBA" id="ARBA00022729"/>
    </source>
</evidence>
<dbReference type="eggNOG" id="COG4206">
    <property type="taxonomic scope" value="Bacteria"/>
</dbReference>
<dbReference type="PANTHER" id="PTHR30069:SF53">
    <property type="entry name" value="COLICIN I RECEPTOR-RELATED"/>
    <property type="match status" value="1"/>
</dbReference>
<dbReference type="Gene3D" id="2.40.170.20">
    <property type="entry name" value="TonB-dependent receptor, beta-barrel domain"/>
    <property type="match status" value="1"/>
</dbReference>
<organism evidence="15 16">
    <name type="scientific">Cellvibrio japonicus (strain Ueda107)</name>
    <name type="common">Pseudomonas fluorescens subsp. cellulosa</name>
    <dbReference type="NCBI Taxonomy" id="498211"/>
    <lineage>
        <taxon>Bacteria</taxon>
        <taxon>Pseudomonadati</taxon>
        <taxon>Pseudomonadota</taxon>
        <taxon>Gammaproteobacteria</taxon>
        <taxon>Cellvibrionales</taxon>
        <taxon>Cellvibrionaceae</taxon>
        <taxon>Cellvibrio</taxon>
    </lineage>
</organism>
<dbReference type="InterPro" id="IPR036942">
    <property type="entry name" value="Beta-barrel_TonB_sf"/>
</dbReference>
<dbReference type="RefSeq" id="WP_012488451.1">
    <property type="nucleotide sequence ID" value="NC_010995.1"/>
</dbReference>
<dbReference type="STRING" id="498211.CJA_2867"/>
<proteinExistence type="inferred from homology"/>
<dbReference type="HOGENOM" id="CLU_008287_18_5_6"/>
<dbReference type="GO" id="GO:0015889">
    <property type="term" value="P:cobalamin transport"/>
    <property type="evidence" value="ECO:0007669"/>
    <property type="project" value="TreeGrafter"/>
</dbReference>